<feature type="compositionally biased region" description="Basic and acidic residues" evidence="3">
    <location>
        <begin position="187"/>
        <end position="202"/>
    </location>
</feature>
<feature type="compositionally biased region" description="Polar residues" evidence="3">
    <location>
        <begin position="15"/>
        <end position="26"/>
    </location>
</feature>
<dbReference type="Pfam" id="PF00620">
    <property type="entry name" value="RhoGAP"/>
    <property type="match status" value="1"/>
</dbReference>
<evidence type="ECO:0000313" key="5">
    <source>
        <dbReference type="EMBL" id="CCG83347.1"/>
    </source>
</evidence>
<feature type="compositionally biased region" description="Polar residues" evidence="3">
    <location>
        <begin position="296"/>
        <end position="325"/>
    </location>
</feature>
<dbReference type="GO" id="GO:0032153">
    <property type="term" value="C:cell division site"/>
    <property type="evidence" value="ECO:0007669"/>
    <property type="project" value="UniProtKB-ARBA"/>
</dbReference>
<feature type="region of interest" description="Disordered" evidence="3">
    <location>
        <begin position="357"/>
        <end position="388"/>
    </location>
</feature>
<dbReference type="STRING" id="1097556.R4XBU8"/>
<protein>
    <submittedName>
        <fullName evidence="5">Beta-chimaerin</fullName>
    </submittedName>
</protein>
<sequence length="996" mass="108303">MAKNRKSKNARVAAATSNMNSMQKTLPSVPISQRPPAGSITMHDDDAHSILLGSGITSGTSASAMPSPDRRPPVPPSDPSSQHKSGSTSFSRDHTAEVEQSNGQHNTHTSTLSIPFILDDSSAQASPGMVSPGSVAKSRDAATSTQSMSRGSSDRKPSVRERRRPVDNELRLPLAQPTKLPVPAESLSHDLDLDQDPEHESAEQTTSNERFSLFPSKTAEVSRSPRISRGPATPNMGSEARGFAENIVTPSRRADQATPAVPPRSADRSTMLRPSALHTPLSASVTGVGTVKVESSMRNGGSNLSTPLRTKSSNNVQTTPPSTGYSVVDDAPFDQGRGNGTHSRNVSFSEIAQARAASITSTTPDSQTTAAHSTVRRHVPSKSLEGSPAYKFVPGSPVTLFENDLAKAFNLSPQGKRASQQSLNGASLERSGTISRLANKMLKHRKSVSGSALTPKSPVPVERQKSINDDASEVPALQAALRIRKERIDYLEHFIKGIDESKSLEQQLEERRSLLANVENQLLQSDAEHQSYLHHRHRISDVSVPLGEWKAGVVADMDSTLKKVKGTISQEIESLIRQRNDLQLENGKLLQNKSDLTQEVSILEQRRNNLSELHESMLRQIQHNMEAHKGTKTSGSSLRAEDSLTALSASPSFTTLELERNTNDTISETYLQTPVIGTYRKEYIEDEEDPVLEAATKRMSGERVPDVAAPKKFNLVKKTKKAFRWGRTPSSQDVTLGQYISGPTMSTGHSLSDMTMSSSKSSDKLVSKSGGGGKFKRTWQSQQNLSTQIDPRLDDASSTGQQGLFGHDLVTQSTAEGRPVPQIVTACIKVIEARALDFEGLYRKSGGAGEMKSLIESFEMSNAEGEAISVPTFTDISAITSVLKQYLRKLPIPLITFDNYEPFIGTSAIPSPAVRVRAVKDVLRDLPGPHYETLRVLFKHLQAVSRHCDKNLMTSKNLAVVLGPSIIWDPAGGKEILDMHDKNSCIQFCIDHAEEL</sequence>
<dbReference type="EMBL" id="CAHR02000141">
    <property type="protein sequence ID" value="CCG83347.1"/>
    <property type="molecule type" value="Genomic_DNA"/>
</dbReference>
<dbReference type="OrthoDB" id="79452at2759"/>
<keyword evidence="6" id="KW-1185">Reference proteome</keyword>
<accession>R4XBU8</accession>
<dbReference type="SMART" id="SM00324">
    <property type="entry name" value="RhoGAP"/>
    <property type="match status" value="1"/>
</dbReference>
<evidence type="ECO:0000256" key="3">
    <source>
        <dbReference type="SAM" id="MobiDB-lite"/>
    </source>
</evidence>
<keyword evidence="1" id="KW-0343">GTPase activation</keyword>
<dbReference type="CDD" id="cd00159">
    <property type="entry name" value="RhoGAP"/>
    <property type="match status" value="1"/>
</dbReference>
<feature type="compositionally biased region" description="Polar residues" evidence="3">
    <location>
        <begin position="141"/>
        <end position="151"/>
    </location>
</feature>
<keyword evidence="2" id="KW-0175">Coiled coil</keyword>
<dbReference type="GO" id="GO:0005938">
    <property type="term" value="C:cell cortex"/>
    <property type="evidence" value="ECO:0007669"/>
    <property type="project" value="UniProtKB-ARBA"/>
</dbReference>
<dbReference type="AlphaFoldDB" id="R4XBU8"/>
<feature type="coiled-coil region" evidence="2">
    <location>
        <begin position="565"/>
        <end position="620"/>
    </location>
</feature>
<feature type="compositionally biased region" description="Low complexity" evidence="3">
    <location>
        <begin position="750"/>
        <end position="760"/>
    </location>
</feature>
<reference evidence="5 6" key="1">
    <citation type="journal article" date="2013" name="MBio">
        <title>Genome sequencing of the plant pathogen Taphrina deformans, the causal agent of peach leaf curl.</title>
        <authorList>
            <person name="Cisse O.H."/>
            <person name="Almeida J.M.G.C.F."/>
            <person name="Fonseca A."/>
            <person name="Kumar A.A."/>
            <person name="Salojaervi J."/>
            <person name="Overmyer K."/>
            <person name="Hauser P.M."/>
            <person name="Pagni M."/>
        </authorList>
    </citation>
    <scope>NUCLEOTIDE SEQUENCE [LARGE SCALE GENOMIC DNA]</scope>
    <source>
        <strain evidence="6">PYCC 5710 / ATCC 11124 / CBS 356.35 / IMI 108563 / JCM 9778 / NBRC 8474</strain>
    </source>
</reference>
<dbReference type="Proteomes" id="UP000013776">
    <property type="component" value="Unassembled WGS sequence"/>
</dbReference>
<feature type="compositionally biased region" description="Basic and acidic residues" evidence="3">
    <location>
        <begin position="152"/>
        <end position="170"/>
    </location>
</feature>
<feature type="domain" description="Rho-GAP" evidence="4">
    <location>
        <begin position="807"/>
        <end position="996"/>
    </location>
</feature>
<feature type="compositionally biased region" description="Low complexity" evidence="3">
    <location>
        <begin position="49"/>
        <end position="67"/>
    </location>
</feature>
<dbReference type="SUPFAM" id="SSF48350">
    <property type="entry name" value="GTPase activation domain, GAP"/>
    <property type="match status" value="1"/>
</dbReference>
<evidence type="ECO:0000313" key="6">
    <source>
        <dbReference type="Proteomes" id="UP000013776"/>
    </source>
</evidence>
<organism evidence="5 6">
    <name type="scientific">Taphrina deformans (strain PYCC 5710 / ATCC 11124 / CBS 356.35 / IMI 108563 / JCM 9778 / NBRC 8474)</name>
    <name type="common">Peach leaf curl fungus</name>
    <name type="synonym">Lalaria deformans</name>
    <dbReference type="NCBI Taxonomy" id="1097556"/>
    <lineage>
        <taxon>Eukaryota</taxon>
        <taxon>Fungi</taxon>
        <taxon>Dikarya</taxon>
        <taxon>Ascomycota</taxon>
        <taxon>Taphrinomycotina</taxon>
        <taxon>Taphrinomycetes</taxon>
        <taxon>Taphrinales</taxon>
        <taxon>Taphrinaceae</taxon>
        <taxon>Taphrina</taxon>
    </lineage>
</organism>
<evidence type="ECO:0000259" key="4">
    <source>
        <dbReference type="PROSITE" id="PS50238"/>
    </source>
</evidence>
<feature type="region of interest" description="Disordered" evidence="3">
    <location>
        <begin position="444"/>
        <end position="463"/>
    </location>
</feature>
<feature type="region of interest" description="Disordered" evidence="3">
    <location>
        <begin position="745"/>
        <end position="782"/>
    </location>
</feature>
<feature type="compositionally biased region" description="Polar residues" evidence="3">
    <location>
        <begin position="98"/>
        <end position="113"/>
    </location>
</feature>
<evidence type="ECO:0000256" key="2">
    <source>
        <dbReference type="SAM" id="Coils"/>
    </source>
</evidence>
<dbReference type="InterPro" id="IPR051854">
    <property type="entry name" value="Rho-type_GAP"/>
</dbReference>
<feature type="region of interest" description="Disordered" evidence="3">
    <location>
        <begin position="1"/>
        <end position="270"/>
    </location>
</feature>
<dbReference type="VEuPathDB" id="FungiDB:TAPDE_003554"/>
<comment type="caution">
    <text evidence="5">The sequence shown here is derived from an EMBL/GenBank/DDBJ whole genome shotgun (WGS) entry which is preliminary data.</text>
</comment>
<dbReference type="PANTHER" id="PTHR46075">
    <property type="entry name" value="CHIMERIN FAMILY MEMBER"/>
    <property type="match status" value="1"/>
</dbReference>
<dbReference type="PANTHER" id="PTHR46075:SF2">
    <property type="entry name" value="RHO GTPASE ACTIVATING PROTEIN AT 5A, ISOFORM A"/>
    <property type="match status" value="1"/>
</dbReference>
<evidence type="ECO:0000256" key="1">
    <source>
        <dbReference type="ARBA" id="ARBA00022468"/>
    </source>
</evidence>
<proteinExistence type="predicted"/>
<feature type="compositionally biased region" description="Polar residues" evidence="3">
    <location>
        <begin position="358"/>
        <end position="372"/>
    </location>
</feature>
<gene>
    <name evidence="5" type="ORF">TAPDE_003554</name>
</gene>
<dbReference type="InterPro" id="IPR000198">
    <property type="entry name" value="RhoGAP_dom"/>
</dbReference>
<dbReference type="PROSITE" id="PS50238">
    <property type="entry name" value="RHOGAP"/>
    <property type="match status" value="1"/>
</dbReference>
<dbReference type="InterPro" id="IPR008936">
    <property type="entry name" value="Rho_GTPase_activation_prot"/>
</dbReference>
<dbReference type="GO" id="GO:0007165">
    <property type="term" value="P:signal transduction"/>
    <property type="evidence" value="ECO:0007669"/>
    <property type="project" value="InterPro"/>
</dbReference>
<dbReference type="GO" id="GO:0005096">
    <property type="term" value="F:GTPase activator activity"/>
    <property type="evidence" value="ECO:0007669"/>
    <property type="project" value="UniProtKB-KW"/>
</dbReference>
<dbReference type="Gene3D" id="1.10.555.10">
    <property type="entry name" value="Rho GTPase activation protein"/>
    <property type="match status" value="1"/>
</dbReference>
<dbReference type="eggNOG" id="KOG1453">
    <property type="taxonomic scope" value="Eukaryota"/>
</dbReference>
<feature type="region of interest" description="Disordered" evidence="3">
    <location>
        <begin position="295"/>
        <end position="344"/>
    </location>
</feature>
<name>R4XBU8_TAPDE</name>